<evidence type="ECO:0000313" key="2">
    <source>
        <dbReference type="EMBL" id="HIS91974.1"/>
    </source>
</evidence>
<reference evidence="2" key="2">
    <citation type="journal article" date="2021" name="PeerJ">
        <title>Extensive microbial diversity within the chicken gut microbiome revealed by metagenomics and culture.</title>
        <authorList>
            <person name="Gilroy R."/>
            <person name="Ravi A."/>
            <person name="Getino M."/>
            <person name="Pursley I."/>
            <person name="Horton D.L."/>
            <person name="Alikhan N.F."/>
            <person name="Baker D."/>
            <person name="Gharbi K."/>
            <person name="Hall N."/>
            <person name="Watson M."/>
            <person name="Adriaenssens E.M."/>
            <person name="Foster-Nyarko E."/>
            <person name="Jarju S."/>
            <person name="Secka A."/>
            <person name="Antonio M."/>
            <person name="Oren A."/>
            <person name="Chaudhuri R.R."/>
            <person name="La Ragione R."/>
            <person name="Hildebrand F."/>
            <person name="Pallen M.J."/>
        </authorList>
    </citation>
    <scope>NUCLEOTIDE SEQUENCE</scope>
    <source>
        <strain evidence="2">13766</strain>
    </source>
</reference>
<dbReference type="GO" id="GO:0003677">
    <property type="term" value="F:DNA binding"/>
    <property type="evidence" value="ECO:0007669"/>
    <property type="project" value="InterPro"/>
</dbReference>
<name>A0A9D1FYV8_9FIRM</name>
<dbReference type="InterPro" id="IPR001387">
    <property type="entry name" value="Cro/C1-type_HTH"/>
</dbReference>
<organism evidence="2 3">
    <name type="scientific">Candidatus Alectryocaccomicrobium excrementavium</name>
    <dbReference type="NCBI Taxonomy" id="2840668"/>
    <lineage>
        <taxon>Bacteria</taxon>
        <taxon>Bacillati</taxon>
        <taxon>Bacillota</taxon>
        <taxon>Clostridia</taxon>
        <taxon>Candidatus Alectryocaccomicrobium</taxon>
    </lineage>
</organism>
<dbReference type="SMART" id="SM00530">
    <property type="entry name" value="HTH_XRE"/>
    <property type="match status" value="1"/>
</dbReference>
<reference evidence="2" key="1">
    <citation type="submission" date="2020-10" db="EMBL/GenBank/DDBJ databases">
        <authorList>
            <person name="Gilroy R."/>
        </authorList>
    </citation>
    <scope>NUCLEOTIDE SEQUENCE</scope>
    <source>
        <strain evidence="2">13766</strain>
    </source>
</reference>
<dbReference type="SUPFAM" id="SSF47413">
    <property type="entry name" value="lambda repressor-like DNA-binding domains"/>
    <property type="match status" value="1"/>
</dbReference>
<evidence type="ECO:0000313" key="3">
    <source>
        <dbReference type="Proteomes" id="UP000824140"/>
    </source>
</evidence>
<comment type="caution">
    <text evidence="2">The sequence shown here is derived from an EMBL/GenBank/DDBJ whole genome shotgun (WGS) entry which is preliminary data.</text>
</comment>
<dbReference type="PROSITE" id="PS50943">
    <property type="entry name" value="HTH_CROC1"/>
    <property type="match status" value="1"/>
</dbReference>
<dbReference type="Pfam" id="PF13560">
    <property type="entry name" value="HTH_31"/>
    <property type="match status" value="1"/>
</dbReference>
<sequence length="137" mass="15505">MFSKKLSSSVLSICDSGDLSYEAAAELCDLSSRYFGDIARGKTSPTVNTLEKLCNGLNRTPNELLGFSAAGEELSFRFPRQVIHYRQHRSYNPSLATFPVCPRCHCNLEREYQSFCDRCGQKLGWDCFHYATLMPET</sequence>
<dbReference type="InterPro" id="IPR010982">
    <property type="entry name" value="Lambda_DNA-bd_dom_sf"/>
</dbReference>
<dbReference type="Gene3D" id="1.10.260.40">
    <property type="entry name" value="lambda repressor-like DNA-binding domains"/>
    <property type="match status" value="1"/>
</dbReference>
<accession>A0A9D1FYV8</accession>
<protein>
    <submittedName>
        <fullName evidence="2">Helix-turn-helix transcriptional regulator</fullName>
    </submittedName>
</protein>
<evidence type="ECO:0000259" key="1">
    <source>
        <dbReference type="PROSITE" id="PS50943"/>
    </source>
</evidence>
<feature type="domain" description="HTH cro/C1-type" evidence="1">
    <location>
        <begin position="22"/>
        <end position="64"/>
    </location>
</feature>
<gene>
    <name evidence="2" type="ORF">IAA84_03050</name>
</gene>
<dbReference type="CDD" id="cd00093">
    <property type="entry name" value="HTH_XRE"/>
    <property type="match status" value="1"/>
</dbReference>
<dbReference type="EMBL" id="DVJN01000061">
    <property type="protein sequence ID" value="HIS91974.1"/>
    <property type="molecule type" value="Genomic_DNA"/>
</dbReference>
<proteinExistence type="predicted"/>
<dbReference type="Proteomes" id="UP000824140">
    <property type="component" value="Unassembled WGS sequence"/>
</dbReference>
<dbReference type="AlphaFoldDB" id="A0A9D1FYV8"/>